<protein>
    <submittedName>
        <fullName evidence="1">Uncharacterized protein</fullName>
    </submittedName>
</protein>
<organism evidence="1 2">
    <name type="scientific">Entomophthora muscae</name>
    <dbReference type="NCBI Taxonomy" id="34485"/>
    <lineage>
        <taxon>Eukaryota</taxon>
        <taxon>Fungi</taxon>
        <taxon>Fungi incertae sedis</taxon>
        <taxon>Zoopagomycota</taxon>
        <taxon>Entomophthoromycotina</taxon>
        <taxon>Entomophthoromycetes</taxon>
        <taxon>Entomophthorales</taxon>
        <taxon>Entomophthoraceae</taxon>
        <taxon>Entomophthora</taxon>
    </lineage>
</organism>
<name>A0ACC2T2R0_9FUNG</name>
<accession>A0ACC2T2R0</accession>
<proteinExistence type="predicted"/>
<evidence type="ECO:0000313" key="2">
    <source>
        <dbReference type="Proteomes" id="UP001165960"/>
    </source>
</evidence>
<gene>
    <name evidence="1" type="ORF">DSO57_1024207</name>
</gene>
<reference evidence="1" key="1">
    <citation type="submission" date="2022-04" db="EMBL/GenBank/DDBJ databases">
        <title>Genome of the entomopathogenic fungus Entomophthora muscae.</title>
        <authorList>
            <person name="Elya C."/>
            <person name="Lovett B.R."/>
            <person name="Lee E."/>
            <person name="Macias A.M."/>
            <person name="Hajek A.E."/>
            <person name="De Bivort B.L."/>
            <person name="Kasson M.T."/>
            <person name="De Fine Licht H.H."/>
            <person name="Stajich J.E."/>
        </authorList>
    </citation>
    <scope>NUCLEOTIDE SEQUENCE</scope>
    <source>
        <strain evidence="1">Berkeley</strain>
    </source>
</reference>
<dbReference type="Proteomes" id="UP001165960">
    <property type="component" value="Unassembled WGS sequence"/>
</dbReference>
<keyword evidence="2" id="KW-1185">Reference proteome</keyword>
<comment type="caution">
    <text evidence="1">The sequence shown here is derived from an EMBL/GenBank/DDBJ whole genome shotgun (WGS) entry which is preliminary data.</text>
</comment>
<sequence length="244" mass="27706">MKYIVAVLAAVSCQQSVSQKYDYLSLKVSNIMVIKNNRMKCAGLLISNKLAVTLAACAISDASKMNVVVHTKRKFKSNDLDMDPFYDTKYDVSRITMDPAWNDKAHKLAFLEIKTPQMEDVSVGIPTVDDYQQESQMVVLHYINTTAYRNTRHEVEPIEYKLVEKEKCSQAFGRNLLSDDYCLESSKIRDITLGSPVFFALPKDTPKVAGIINGHIKTKNSNSLIIIESIYHYFIKMVFKSPMK</sequence>
<evidence type="ECO:0000313" key="1">
    <source>
        <dbReference type="EMBL" id="KAJ9068883.1"/>
    </source>
</evidence>
<dbReference type="EMBL" id="QTSX02003680">
    <property type="protein sequence ID" value="KAJ9068883.1"/>
    <property type="molecule type" value="Genomic_DNA"/>
</dbReference>